<proteinExistence type="inferred from homology"/>
<evidence type="ECO:0000256" key="4">
    <source>
        <dbReference type="ARBA" id="ARBA00022452"/>
    </source>
</evidence>
<evidence type="ECO:0000313" key="16">
    <source>
        <dbReference type="Proteomes" id="UP000613266"/>
    </source>
</evidence>
<feature type="chain" id="PRO_5037979550" evidence="12">
    <location>
        <begin position="26"/>
        <end position="918"/>
    </location>
</feature>
<evidence type="ECO:0000313" key="15">
    <source>
        <dbReference type="EMBL" id="MBH9576764.1"/>
    </source>
</evidence>
<dbReference type="SUPFAM" id="SSF56935">
    <property type="entry name" value="Porins"/>
    <property type="match status" value="1"/>
</dbReference>
<evidence type="ECO:0000259" key="14">
    <source>
        <dbReference type="Pfam" id="PF07715"/>
    </source>
</evidence>
<dbReference type="EMBL" id="JAEDAK010000004">
    <property type="protein sequence ID" value="MBH9576764.1"/>
    <property type="molecule type" value="Genomic_DNA"/>
</dbReference>
<keyword evidence="6 11" id="KW-0798">TonB box</keyword>
<dbReference type="InterPro" id="IPR036942">
    <property type="entry name" value="Beta-barrel_TonB_sf"/>
</dbReference>
<keyword evidence="8 15" id="KW-0675">Receptor</keyword>
<evidence type="ECO:0000259" key="13">
    <source>
        <dbReference type="Pfam" id="PF00593"/>
    </source>
</evidence>
<comment type="similarity">
    <text evidence="2 10 11">Belongs to the TonB-dependent receptor family.</text>
</comment>
<protein>
    <submittedName>
        <fullName evidence="15">TonB-dependent receptor</fullName>
    </submittedName>
</protein>
<evidence type="ECO:0000256" key="6">
    <source>
        <dbReference type="ARBA" id="ARBA00023077"/>
    </source>
</evidence>
<keyword evidence="12" id="KW-0732">Signal</keyword>
<feature type="domain" description="TonB-dependent receptor plug" evidence="14">
    <location>
        <begin position="48"/>
        <end position="163"/>
    </location>
</feature>
<dbReference type="InterPro" id="IPR000531">
    <property type="entry name" value="Beta-barrel_TonB"/>
</dbReference>
<dbReference type="InterPro" id="IPR039426">
    <property type="entry name" value="TonB-dep_rcpt-like"/>
</dbReference>
<evidence type="ECO:0000256" key="8">
    <source>
        <dbReference type="ARBA" id="ARBA00023170"/>
    </source>
</evidence>
<dbReference type="Proteomes" id="UP000613266">
    <property type="component" value="Unassembled WGS sequence"/>
</dbReference>
<keyword evidence="16" id="KW-1185">Reference proteome</keyword>
<evidence type="ECO:0000256" key="11">
    <source>
        <dbReference type="RuleBase" id="RU003357"/>
    </source>
</evidence>
<dbReference type="CDD" id="cd01347">
    <property type="entry name" value="ligand_gated_channel"/>
    <property type="match status" value="1"/>
</dbReference>
<evidence type="ECO:0000256" key="2">
    <source>
        <dbReference type="ARBA" id="ARBA00009810"/>
    </source>
</evidence>
<feature type="domain" description="TonB-dependent receptor-like beta-barrel" evidence="13">
    <location>
        <begin position="399"/>
        <end position="877"/>
    </location>
</feature>
<evidence type="ECO:0000256" key="1">
    <source>
        <dbReference type="ARBA" id="ARBA00004571"/>
    </source>
</evidence>
<dbReference type="PANTHER" id="PTHR47234">
    <property type="match status" value="1"/>
</dbReference>
<evidence type="ECO:0000256" key="3">
    <source>
        <dbReference type="ARBA" id="ARBA00022448"/>
    </source>
</evidence>
<dbReference type="Gene3D" id="2.40.170.20">
    <property type="entry name" value="TonB-dependent receptor, beta-barrel domain"/>
    <property type="match status" value="1"/>
</dbReference>
<dbReference type="InterPro" id="IPR037066">
    <property type="entry name" value="Plug_dom_sf"/>
</dbReference>
<keyword evidence="7 10" id="KW-0472">Membrane</keyword>
<dbReference type="InterPro" id="IPR012910">
    <property type="entry name" value="Plug_dom"/>
</dbReference>
<sequence>MRHPTRLCAALAVAFGGLAAGQVQAQDQNSQQLERVVVTGSSIKRLESETALPVTTITRAQIEKTGATNVEDLLRRVSAATAAFSDTTQGAGYATSNANLRGLGANSTLVLLNGRRLANHPFGNIGGTVAVDLNSIPFAALERVEVLRDGASAVYGTDAVGGVINFITRKDYGGGNISLRAGNTEDNIGGKETGASLALGFGDISSDGFNLLVTGNVQKNTRLKAIEQKFYNRGVDEIPGSAPPTSGGAFPGRLVDFGISPGAYSNAGANFEACDPNFTTRVSRGPSPNGTERFICRFIYAATLDNLPDQDKADVFGRATWNLNKDAQMFAEVSFARSASIGRIAPTPIFWGATSLDPVKGDYAHPMMPVNSPFFPRALLKSLGWTDAQLAGDANGLTEIAMRAIPAGNRINDNTNTQARFVLGSTGVLAGWDYDTAFNYAKAKGDLEYRGYIHEGRFLAELAAGNINPFGSSGAGGDAAWARAAMTGPMRKSDSTTMEVDFKVSRELGAMAGGNMAVAMGVDFRREKAEDRPVNADYSAGKHIGGEGSVPATVAARNISAVFGELSMPFAKGVEAGLSARYDRYSDFGGTFNPRATIRWNPSKEFLFRGAVGTGFRAPTLWDVNSPVSSTNTANSLVDPDCPAGFSGDPRCEIQFNVRNFSSPDLKPEKSRQASMGVVFEPNRHFTAAVDLWTITKRDLIGQIGGDALMSSPSLYQRFKSRVKRNAQGFILYIETPVENLGELKTSGIDIDLRGSIPMGDMGTLRPALNATHIAKWKRQSEKGGAFTDFEGTAGDGSGVQPVPTWQHTLSLDWALGSFNFTVENTFVKGWTESAGLVDANVGVNVAHKVKDTNRFNLAAGYTGFKGLNLRLGVKNVTDKEPPFTAVSSYGSHAAGYAGSFADPRGRYWYGTVSYEFK</sequence>
<evidence type="ECO:0000256" key="5">
    <source>
        <dbReference type="ARBA" id="ARBA00022692"/>
    </source>
</evidence>
<comment type="caution">
    <text evidence="15">The sequence shown here is derived from an EMBL/GenBank/DDBJ whole genome shotgun (WGS) entry which is preliminary data.</text>
</comment>
<evidence type="ECO:0000256" key="10">
    <source>
        <dbReference type="PROSITE-ProRule" id="PRU01360"/>
    </source>
</evidence>
<dbReference type="GO" id="GO:0009279">
    <property type="term" value="C:cell outer membrane"/>
    <property type="evidence" value="ECO:0007669"/>
    <property type="project" value="UniProtKB-SubCell"/>
</dbReference>
<accession>A0A931J3A4</accession>
<organism evidence="15 16">
    <name type="scientific">Inhella proteolytica</name>
    <dbReference type="NCBI Taxonomy" id="2795029"/>
    <lineage>
        <taxon>Bacteria</taxon>
        <taxon>Pseudomonadati</taxon>
        <taxon>Pseudomonadota</taxon>
        <taxon>Betaproteobacteria</taxon>
        <taxon>Burkholderiales</taxon>
        <taxon>Sphaerotilaceae</taxon>
        <taxon>Inhella</taxon>
    </lineage>
</organism>
<keyword evidence="4 10" id="KW-1134">Transmembrane beta strand</keyword>
<dbReference type="RefSeq" id="WP_198110377.1">
    <property type="nucleotide sequence ID" value="NZ_JAEDAK010000004.1"/>
</dbReference>
<gene>
    <name evidence="15" type="ORF">I7X39_07595</name>
</gene>
<dbReference type="Pfam" id="PF07715">
    <property type="entry name" value="Plug"/>
    <property type="match status" value="1"/>
</dbReference>
<dbReference type="Pfam" id="PF00593">
    <property type="entry name" value="TonB_dep_Rec_b-barrel"/>
    <property type="match status" value="1"/>
</dbReference>
<keyword evidence="3 10" id="KW-0813">Transport</keyword>
<keyword evidence="5 10" id="KW-0812">Transmembrane</keyword>
<dbReference type="AlphaFoldDB" id="A0A931J3A4"/>
<dbReference type="PANTHER" id="PTHR47234:SF2">
    <property type="entry name" value="TONB-DEPENDENT RECEPTOR"/>
    <property type="match status" value="1"/>
</dbReference>
<feature type="signal peptide" evidence="12">
    <location>
        <begin position="1"/>
        <end position="25"/>
    </location>
</feature>
<dbReference type="PROSITE" id="PS52016">
    <property type="entry name" value="TONB_DEPENDENT_REC_3"/>
    <property type="match status" value="1"/>
</dbReference>
<name>A0A931J3A4_9BURK</name>
<dbReference type="Gene3D" id="2.170.130.10">
    <property type="entry name" value="TonB-dependent receptor, plug domain"/>
    <property type="match status" value="1"/>
</dbReference>
<reference evidence="15" key="1">
    <citation type="submission" date="2020-12" db="EMBL/GenBank/DDBJ databases">
        <title>The genome sequence of Inhella sp. 1Y17.</title>
        <authorList>
            <person name="Liu Y."/>
        </authorList>
    </citation>
    <scope>NUCLEOTIDE SEQUENCE</scope>
    <source>
        <strain evidence="15">1Y17</strain>
    </source>
</reference>
<evidence type="ECO:0000256" key="12">
    <source>
        <dbReference type="SAM" id="SignalP"/>
    </source>
</evidence>
<comment type="subcellular location">
    <subcellularLocation>
        <location evidence="1 10">Cell outer membrane</location>
        <topology evidence="1 10">Multi-pass membrane protein</topology>
    </subcellularLocation>
</comment>
<keyword evidence="9 10" id="KW-0998">Cell outer membrane</keyword>
<evidence type="ECO:0000256" key="7">
    <source>
        <dbReference type="ARBA" id="ARBA00023136"/>
    </source>
</evidence>
<evidence type="ECO:0000256" key="9">
    <source>
        <dbReference type="ARBA" id="ARBA00023237"/>
    </source>
</evidence>